<dbReference type="AlphaFoldDB" id="A0A062V435"/>
<dbReference type="InterPro" id="IPR019887">
    <property type="entry name" value="Tscrpt_reg_AsnC/Lrp_C"/>
</dbReference>
<dbReference type="PATRIC" id="fig|1392998.3.peg.1511"/>
<dbReference type="SUPFAM" id="SSF54909">
    <property type="entry name" value="Dimeric alpha+beta barrel"/>
    <property type="match status" value="1"/>
</dbReference>
<evidence type="ECO:0000259" key="1">
    <source>
        <dbReference type="Pfam" id="PF01037"/>
    </source>
</evidence>
<accession>A0A062V435</accession>
<dbReference type="Pfam" id="PF01037">
    <property type="entry name" value="AsnC_trans_reg"/>
    <property type="match status" value="1"/>
</dbReference>
<dbReference type="OrthoDB" id="8136at2157"/>
<reference evidence="2 3" key="1">
    <citation type="journal article" date="2013" name="Nature">
        <title>Anaerobic oxidation of methane coupled to nitrate reduction in a novel archaeal lineage.</title>
        <authorList>
            <person name="Haroon M.F."/>
            <person name="Hu S."/>
            <person name="Shi Y."/>
            <person name="Imelfort M."/>
            <person name="Keller J."/>
            <person name="Hugenholtz P."/>
            <person name="Yuan Z."/>
            <person name="Tyson G.W."/>
        </authorList>
    </citation>
    <scope>NUCLEOTIDE SEQUENCE [LARGE SCALE GENOMIC DNA]</scope>
    <source>
        <strain evidence="2 3">ANME-2d</strain>
    </source>
</reference>
<evidence type="ECO:0000313" key="3">
    <source>
        <dbReference type="Proteomes" id="UP000027153"/>
    </source>
</evidence>
<dbReference type="Gene3D" id="3.30.70.920">
    <property type="match status" value="1"/>
</dbReference>
<proteinExistence type="predicted"/>
<dbReference type="InterPro" id="IPR011008">
    <property type="entry name" value="Dimeric_a/b-barrel"/>
</dbReference>
<name>A0A062V435_9EURY</name>
<gene>
    <name evidence="2" type="ORF">ANME2D_01504</name>
</gene>
<comment type="caution">
    <text evidence="2">The sequence shown here is derived from an EMBL/GenBank/DDBJ whole genome shotgun (WGS) entry which is preliminary data.</text>
</comment>
<evidence type="ECO:0000313" key="2">
    <source>
        <dbReference type="EMBL" id="KCZ72102.1"/>
    </source>
</evidence>
<dbReference type="Proteomes" id="UP000027153">
    <property type="component" value="Unassembled WGS sequence"/>
</dbReference>
<sequence length="76" mass="8285">MVIGVTLVNVVPGQEKAAYNELLNVKGIKDVYHVFGEFDFVVISNVEGLSALNKLVDTIRESEYVTSTQTIVGAEL</sequence>
<dbReference type="EMBL" id="JMIY01000003">
    <property type="protein sequence ID" value="KCZ72102.1"/>
    <property type="molecule type" value="Genomic_DNA"/>
</dbReference>
<protein>
    <submittedName>
        <fullName evidence="2">AsnC family protein</fullName>
    </submittedName>
</protein>
<feature type="domain" description="Transcription regulator AsnC/Lrp ligand binding" evidence="1">
    <location>
        <begin position="7"/>
        <end position="72"/>
    </location>
</feature>
<keyword evidence="3" id="KW-1185">Reference proteome</keyword>
<organism evidence="2 3">
    <name type="scientific">Candidatus Methanoperedens nitratireducens</name>
    <dbReference type="NCBI Taxonomy" id="1392998"/>
    <lineage>
        <taxon>Archaea</taxon>
        <taxon>Methanobacteriati</taxon>
        <taxon>Methanobacteriota</taxon>
        <taxon>Stenosarchaea group</taxon>
        <taxon>Methanomicrobia</taxon>
        <taxon>Methanosarcinales</taxon>
        <taxon>ANME-2 cluster</taxon>
        <taxon>Candidatus Methanoperedentaceae</taxon>
        <taxon>Candidatus Methanoperedens</taxon>
    </lineage>
</organism>
<dbReference type="RefSeq" id="WP_048090117.1">
    <property type="nucleotide sequence ID" value="NZ_JMIY01000003.1"/>
</dbReference>